<sequence length="75" mass="8257">MVLKLGFWCSHFNPEARPTMRQVLHYLSGDAMLPDLSPLDLRGSEMMLGTHHGLCEISMFTGGSSMVDSVLSCGR</sequence>
<accession>A0ABQ7CMW1</accession>
<dbReference type="Proteomes" id="UP000266723">
    <property type="component" value="Unassembled WGS sequence"/>
</dbReference>
<protein>
    <recommendedName>
        <fullName evidence="3">Serine-threonine/tyrosine-protein kinase catalytic domain-containing protein</fullName>
    </recommendedName>
</protein>
<dbReference type="EMBL" id="QGKV02000759">
    <property type="protein sequence ID" value="KAF3560724.1"/>
    <property type="molecule type" value="Genomic_DNA"/>
</dbReference>
<gene>
    <name evidence="1" type="ORF">DY000_02010818</name>
</gene>
<evidence type="ECO:0000313" key="2">
    <source>
        <dbReference type="Proteomes" id="UP000266723"/>
    </source>
</evidence>
<evidence type="ECO:0008006" key="3">
    <source>
        <dbReference type="Google" id="ProtNLM"/>
    </source>
</evidence>
<reference evidence="1 2" key="1">
    <citation type="journal article" date="2020" name="BMC Genomics">
        <title>Intraspecific diversification of the crop wild relative Brassica cretica Lam. using demographic model selection.</title>
        <authorList>
            <person name="Kioukis A."/>
            <person name="Michalopoulou V.A."/>
            <person name="Briers L."/>
            <person name="Pirintsos S."/>
            <person name="Studholme D.J."/>
            <person name="Pavlidis P."/>
            <person name="Sarris P.F."/>
        </authorList>
    </citation>
    <scope>NUCLEOTIDE SEQUENCE [LARGE SCALE GENOMIC DNA]</scope>
    <source>
        <strain evidence="2">cv. PFS-1207/04</strain>
    </source>
</reference>
<comment type="caution">
    <text evidence="1">The sequence shown here is derived from an EMBL/GenBank/DDBJ whole genome shotgun (WGS) entry which is preliminary data.</text>
</comment>
<evidence type="ECO:0000313" key="1">
    <source>
        <dbReference type="EMBL" id="KAF3560724.1"/>
    </source>
</evidence>
<name>A0ABQ7CMW1_BRACR</name>
<organism evidence="1 2">
    <name type="scientific">Brassica cretica</name>
    <name type="common">Mustard</name>
    <dbReference type="NCBI Taxonomy" id="69181"/>
    <lineage>
        <taxon>Eukaryota</taxon>
        <taxon>Viridiplantae</taxon>
        <taxon>Streptophyta</taxon>
        <taxon>Embryophyta</taxon>
        <taxon>Tracheophyta</taxon>
        <taxon>Spermatophyta</taxon>
        <taxon>Magnoliopsida</taxon>
        <taxon>eudicotyledons</taxon>
        <taxon>Gunneridae</taxon>
        <taxon>Pentapetalae</taxon>
        <taxon>rosids</taxon>
        <taxon>malvids</taxon>
        <taxon>Brassicales</taxon>
        <taxon>Brassicaceae</taxon>
        <taxon>Brassiceae</taxon>
        <taxon>Brassica</taxon>
    </lineage>
</organism>
<proteinExistence type="predicted"/>
<keyword evidence="2" id="KW-1185">Reference proteome</keyword>